<dbReference type="EMBL" id="JAUEPP010000005">
    <property type="protein sequence ID" value="KAK3343052.1"/>
    <property type="molecule type" value="Genomic_DNA"/>
</dbReference>
<dbReference type="GeneID" id="87859443"/>
<name>A0AAE0JD95_9PEZI</name>
<gene>
    <name evidence="1" type="ORF">B0H65DRAFT_238761</name>
</gene>
<reference evidence="1" key="2">
    <citation type="submission" date="2023-06" db="EMBL/GenBank/DDBJ databases">
        <authorList>
            <consortium name="Lawrence Berkeley National Laboratory"/>
            <person name="Haridas S."/>
            <person name="Hensen N."/>
            <person name="Bonometti L."/>
            <person name="Westerberg I."/>
            <person name="Brannstrom I.O."/>
            <person name="Guillou S."/>
            <person name="Cros-Aarteil S."/>
            <person name="Calhoun S."/>
            <person name="Kuo A."/>
            <person name="Mondo S."/>
            <person name="Pangilinan J."/>
            <person name="Riley R."/>
            <person name="Labutti K."/>
            <person name="Andreopoulos B."/>
            <person name="Lipzen A."/>
            <person name="Chen C."/>
            <person name="Yanf M."/>
            <person name="Daum C."/>
            <person name="Ng V."/>
            <person name="Clum A."/>
            <person name="Steindorff A."/>
            <person name="Ohm R."/>
            <person name="Martin F."/>
            <person name="Silar P."/>
            <person name="Natvig D."/>
            <person name="Lalanne C."/>
            <person name="Gautier V."/>
            <person name="Ament-Velasquez S.L."/>
            <person name="Kruys A."/>
            <person name="Hutchinson M.I."/>
            <person name="Powell A.J."/>
            <person name="Barry K."/>
            <person name="Miller A.N."/>
            <person name="Grigoriev I.V."/>
            <person name="Debuchy R."/>
            <person name="Gladieux P."/>
            <person name="Thoren M.H."/>
            <person name="Johannesson H."/>
        </authorList>
    </citation>
    <scope>NUCLEOTIDE SEQUENCE</scope>
    <source>
        <strain evidence="1">CBS 560.94</strain>
    </source>
</reference>
<sequence length="144" mass="16151">MVDREKHITMGNGVRPLDKDYSVDQLASILQLWCGVHEQDLVFGCLMRSGTINLYDNDNTTAATGIVWIYSSNDGQATADDYTDHYEALRRPTVSGSQDSKTSSSSSKKRCEFMICVSAGKQIANMLANSRRLLPIRLRCRELR</sequence>
<evidence type="ECO:0000313" key="2">
    <source>
        <dbReference type="Proteomes" id="UP001278500"/>
    </source>
</evidence>
<dbReference type="AlphaFoldDB" id="A0AAE0JD95"/>
<reference evidence="1" key="1">
    <citation type="journal article" date="2023" name="Mol. Phylogenet. Evol.">
        <title>Genome-scale phylogeny and comparative genomics of the fungal order Sordariales.</title>
        <authorList>
            <person name="Hensen N."/>
            <person name="Bonometti L."/>
            <person name="Westerberg I."/>
            <person name="Brannstrom I.O."/>
            <person name="Guillou S."/>
            <person name="Cros-Aarteil S."/>
            <person name="Calhoun S."/>
            <person name="Haridas S."/>
            <person name="Kuo A."/>
            <person name="Mondo S."/>
            <person name="Pangilinan J."/>
            <person name="Riley R."/>
            <person name="LaButti K."/>
            <person name="Andreopoulos B."/>
            <person name="Lipzen A."/>
            <person name="Chen C."/>
            <person name="Yan M."/>
            <person name="Daum C."/>
            <person name="Ng V."/>
            <person name="Clum A."/>
            <person name="Steindorff A."/>
            <person name="Ohm R.A."/>
            <person name="Martin F."/>
            <person name="Silar P."/>
            <person name="Natvig D.O."/>
            <person name="Lalanne C."/>
            <person name="Gautier V."/>
            <person name="Ament-Velasquez S.L."/>
            <person name="Kruys A."/>
            <person name="Hutchinson M.I."/>
            <person name="Powell A.J."/>
            <person name="Barry K."/>
            <person name="Miller A.N."/>
            <person name="Grigoriev I.V."/>
            <person name="Debuchy R."/>
            <person name="Gladieux P."/>
            <person name="Hiltunen Thoren M."/>
            <person name="Johannesson H."/>
        </authorList>
    </citation>
    <scope>NUCLEOTIDE SEQUENCE</scope>
    <source>
        <strain evidence="1">CBS 560.94</strain>
    </source>
</reference>
<protein>
    <submittedName>
        <fullName evidence="1">Uncharacterized protein</fullName>
    </submittedName>
</protein>
<keyword evidence="2" id="KW-1185">Reference proteome</keyword>
<accession>A0AAE0JD95</accession>
<dbReference type="Proteomes" id="UP001278500">
    <property type="component" value="Unassembled WGS sequence"/>
</dbReference>
<organism evidence="1 2">
    <name type="scientific">Neurospora tetraspora</name>
    <dbReference type="NCBI Taxonomy" id="94610"/>
    <lineage>
        <taxon>Eukaryota</taxon>
        <taxon>Fungi</taxon>
        <taxon>Dikarya</taxon>
        <taxon>Ascomycota</taxon>
        <taxon>Pezizomycotina</taxon>
        <taxon>Sordariomycetes</taxon>
        <taxon>Sordariomycetidae</taxon>
        <taxon>Sordariales</taxon>
        <taxon>Sordariaceae</taxon>
        <taxon>Neurospora</taxon>
    </lineage>
</organism>
<proteinExistence type="predicted"/>
<dbReference type="RefSeq" id="XP_062680845.1">
    <property type="nucleotide sequence ID" value="XM_062822289.1"/>
</dbReference>
<comment type="caution">
    <text evidence="1">The sequence shown here is derived from an EMBL/GenBank/DDBJ whole genome shotgun (WGS) entry which is preliminary data.</text>
</comment>
<evidence type="ECO:0000313" key="1">
    <source>
        <dbReference type="EMBL" id="KAK3343052.1"/>
    </source>
</evidence>